<accession>M0ISW9</accession>
<dbReference type="EMBL" id="AOLO01000009">
    <property type="protein sequence ID" value="ELZ99946.1"/>
    <property type="molecule type" value="Genomic_DNA"/>
</dbReference>
<keyword evidence="2" id="KW-0472">Membrane</keyword>
<organism evidence="3 4">
    <name type="scientific">Haloferax mediterranei (strain ATCC 33500 / DSM 1411 / JCM 8866 / NBRC 14739 / NCIMB 2177 / R-4)</name>
    <name type="common">Halobacterium mediterranei</name>
    <dbReference type="NCBI Taxonomy" id="523841"/>
    <lineage>
        <taxon>Archaea</taxon>
        <taxon>Methanobacteriati</taxon>
        <taxon>Methanobacteriota</taxon>
        <taxon>Stenosarchaea group</taxon>
        <taxon>Halobacteria</taxon>
        <taxon>Halobacteriales</taxon>
        <taxon>Haloferacaceae</taxon>
        <taxon>Haloferax</taxon>
    </lineage>
</organism>
<gene>
    <name evidence="3" type="ORF">C439_11443</name>
</gene>
<keyword evidence="2" id="KW-1133">Transmembrane helix</keyword>
<sequence>MNMDRTTAWDVTFRITFGLLIIGIGNTIGGFVASATGIFGLALYLLIAIPALIYGIFHIVRGVGVIVKSGTKSALTDLGLTAEAVATDSNATGRSGPENSDTDPAADD</sequence>
<feature type="region of interest" description="Disordered" evidence="1">
    <location>
        <begin position="89"/>
        <end position="108"/>
    </location>
</feature>
<evidence type="ECO:0000256" key="1">
    <source>
        <dbReference type="SAM" id="MobiDB-lite"/>
    </source>
</evidence>
<reference evidence="3 4" key="1">
    <citation type="journal article" date="2014" name="PLoS Genet.">
        <title>Phylogenetically driven sequencing of extremely halophilic archaea reveals strategies for static and dynamic osmo-response.</title>
        <authorList>
            <person name="Becker E.A."/>
            <person name="Seitzer P.M."/>
            <person name="Tritt A."/>
            <person name="Larsen D."/>
            <person name="Krusor M."/>
            <person name="Yao A.I."/>
            <person name="Wu D."/>
            <person name="Madern D."/>
            <person name="Eisen J.A."/>
            <person name="Darling A.E."/>
            <person name="Facciotti M.T."/>
        </authorList>
    </citation>
    <scope>NUCLEOTIDE SEQUENCE [LARGE SCALE GENOMIC DNA]</scope>
    <source>
        <strain evidence="4">ATCC 33500 / DSM 1411 / JCM 8866 / NBRC 14739 / NCIMB 2177 / R-4</strain>
    </source>
</reference>
<evidence type="ECO:0000256" key="2">
    <source>
        <dbReference type="SAM" id="Phobius"/>
    </source>
</evidence>
<dbReference type="PaxDb" id="523841-HFX_1932"/>
<evidence type="ECO:0000313" key="3">
    <source>
        <dbReference type="EMBL" id="ELZ99946.1"/>
    </source>
</evidence>
<dbReference type="PATRIC" id="fig|523841.21.peg.2313"/>
<name>M0ISW9_HALMT</name>
<feature type="transmembrane region" description="Helical" evidence="2">
    <location>
        <begin position="38"/>
        <end position="60"/>
    </location>
</feature>
<comment type="caution">
    <text evidence="3">The sequence shown here is derived from an EMBL/GenBank/DDBJ whole genome shotgun (WGS) entry which is preliminary data.</text>
</comment>
<feature type="compositionally biased region" description="Polar residues" evidence="1">
    <location>
        <begin position="89"/>
        <end position="99"/>
    </location>
</feature>
<feature type="transmembrane region" description="Helical" evidence="2">
    <location>
        <begin position="12"/>
        <end position="32"/>
    </location>
</feature>
<keyword evidence="2" id="KW-0812">Transmembrane</keyword>
<dbReference type="Proteomes" id="UP000011603">
    <property type="component" value="Unassembled WGS sequence"/>
</dbReference>
<proteinExistence type="predicted"/>
<protein>
    <submittedName>
        <fullName evidence="3">Uncharacterized protein</fullName>
    </submittedName>
</protein>
<dbReference type="AlphaFoldDB" id="M0ISW9"/>
<keyword evidence="4" id="KW-1185">Reference proteome</keyword>
<evidence type="ECO:0000313" key="4">
    <source>
        <dbReference type="Proteomes" id="UP000011603"/>
    </source>
</evidence>